<accession>A0AAD5C620</accession>
<dbReference type="AlphaFoldDB" id="A0AAD5C620"/>
<evidence type="ECO:0000313" key="3">
    <source>
        <dbReference type="Proteomes" id="UP001206925"/>
    </source>
</evidence>
<feature type="region of interest" description="Disordered" evidence="1">
    <location>
        <begin position="172"/>
        <end position="265"/>
    </location>
</feature>
<comment type="caution">
    <text evidence="2">The sequence shown here is derived from an EMBL/GenBank/DDBJ whole genome shotgun (WGS) entry which is preliminary data.</text>
</comment>
<gene>
    <name evidence="2" type="ORF">M8C21_000534</name>
</gene>
<feature type="non-terminal residue" evidence="2">
    <location>
        <position position="265"/>
    </location>
</feature>
<dbReference type="EMBL" id="JAMZMK010009435">
    <property type="protein sequence ID" value="KAI7735772.1"/>
    <property type="molecule type" value="Genomic_DNA"/>
</dbReference>
<evidence type="ECO:0000313" key="2">
    <source>
        <dbReference type="EMBL" id="KAI7735772.1"/>
    </source>
</evidence>
<proteinExistence type="predicted"/>
<protein>
    <submittedName>
        <fullName evidence="2">Uncharacterized protein</fullName>
    </submittedName>
</protein>
<dbReference type="Proteomes" id="UP001206925">
    <property type="component" value="Unassembled WGS sequence"/>
</dbReference>
<dbReference type="FunFam" id="3.40.50.620:FF:000211">
    <property type="entry name" value="Dual-specific kinase DSK1-like"/>
    <property type="match status" value="1"/>
</dbReference>
<sequence length="265" mass="29246">MSKEMSLVKPPKGSNAAEMVIVAVKASREISKTALVWTLTHVAQPGHCITLVVVMPSQISGRKLWGLPRFTGDCASRYWRSYLGKSDIADSCSQMILQLHNMYDPNKINVKIKTVSGSPYGAVAAEARQIQATWVVLDKKLKHEQKRCMEELQCNIVTMKKSKPKIIRLNLTGSPKKQPEANQSSQNLQKVKKSSMFSTQELATPISSPEALTATEPGNSSVSSSDQCTSPFYFPVIDGSQKHESLSQKENRDLVDSSSDSESER</sequence>
<feature type="compositionally biased region" description="Basic and acidic residues" evidence="1">
    <location>
        <begin position="240"/>
        <end position="255"/>
    </location>
</feature>
<organism evidence="2 3">
    <name type="scientific">Ambrosia artemisiifolia</name>
    <name type="common">Common ragweed</name>
    <dbReference type="NCBI Taxonomy" id="4212"/>
    <lineage>
        <taxon>Eukaryota</taxon>
        <taxon>Viridiplantae</taxon>
        <taxon>Streptophyta</taxon>
        <taxon>Embryophyta</taxon>
        <taxon>Tracheophyta</taxon>
        <taxon>Spermatophyta</taxon>
        <taxon>Magnoliopsida</taxon>
        <taxon>eudicotyledons</taxon>
        <taxon>Gunneridae</taxon>
        <taxon>Pentapetalae</taxon>
        <taxon>asterids</taxon>
        <taxon>campanulids</taxon>
        <taxon>Asterales</taxon>
        <taxon>Asteraceae</taxon>
        <taxon>Asteroideae</taxon>
        <taxon>Heliantheae alliance</taxon>
        <taxon>Heliantheae</taxon>
        <taxon>Ambrosia</taxon>
    </lineage>
</organism>
<name>A0AAD5C620_AMBAR</name>
<evidence type="ECO:0000256" key="1">
    <source>
        <dbReference type="SAM" id="MobiDB-lite"/>
    </source>
</evidence>
<feature type="compositionally biased region" description="Polar residues" evidence="1">
    <location>
        <begin position="172"/>
        <end position="207"/>
    </location>
</feature>
<dbReference type="CDD" id="cd00293">
    <property type="entry name" value="USP-like"/>
    <property type="match status" value="1"/>
</dbReference>
<reference evidence="2" key="1">
    <citation type="submission" date="2022-06" db="EMBL/GenBank/DDBJ databases">
        <title>Uncovering the hologenomic basis of an extraordinary plant invasion.</title>
        <authorList>
            <person name="Bieker V.C."/>
            <person name="Martin M.D."/>
            <person name="Gilbert T."/>
            <person name="Hodgins K."/>
            <person name="Battlay P."/>
            <person name="Petersen B."/>
            <person name="Wilson J."/>
        </authorList>
    </citation>
    <scope>NUCLEOTIDE SEQUENCE</scope>
    <source>
        <strain evidence="2">AA19_3_7</strain>
        <tissue evidence="2">Leaf</tissue>
    </source>
</reference>
<keyword evidence="3" id="KW-1185">Reference proteome</keyword>
<feature type="compositionally biased region" description="Polar residues" evidence="1">
    <location>
        <begin position="216"/>
        <end position="230"/>
    </location>
</feature>